<organism evidence="1 2">
    <name type="scientific">Dorcoceras hygrometricum</name>
    <dbReference type="NCBI Taxonomy" id="472368"/>
    <lineage>
        <taxon>Eukaryota</taxon>
        <taxon>Viridiplantae</taxon>
        <taxon>Streptophyta</taxon>
        <taxon>Embryophyta</taxon>
        <taxon>Tracheophyta</taxon>
        <taxon>Spermatophyta</taxon>
        <taxon>Magnoliopsida</taxon>
        <taxon>eudicotyledons</taxon>
        <taxon>Gunneridae</taxon>
        <taxon>Pentapetalae</taxon>
        <taxon>asterids</taxon>
        <taxon>lamiids</taxon>
        <taxon>Lamiales</taxon>
        <taxon>Gesneriaceae</taxon>
        <taxon>Didymocarpoideae</taxon>
        <taxon>Trichosporeae</taxon>
        <taxon>Loxocarpinae</taxon>
        <taxon>Dorcoceras</taxon>
    </lineage>
</organism>
<evidence type="ECO:0000313" key="1">
    <source>
        <dbReference type="EMBL" id="KZV18839.1"/>
    </source>
</evidence>
<dbReference type="Proteomes" id="UP000250235">
    <property type="component" value="Unassembled WGS sequence"/>
</dbReference>
<accession>A0A2Z7AIB9</accession>
<dbReference type="AlphaFoldDB" id="A0A2Z7AIB9"/>
<evidence type="ECO:0000313" key="2">
    <source>
        <dbReference type="Proteomes" id="UP000250235"/>
    </source>
</evidence>
<sequence>MRDTGPVELLLMYYELMDPCVDIMVKWQLMDPCVDIMVKWQHRVDWAVKMRIRPPELETSICDVKYHVSLGPNCYFGSGGPKNCFHIIILSFVNCVERSDLIVDRDYDGATSTPPSLLPLLTAAASPCRRRRAAAAACRRLRTCSDRLEEEIPSVKYSSHLVQTNEEIEISVVDRIRRTTTAYR</sequence>
<gene>
    <name evidence="1" type="ORF">F511_30315</name>
</gene>
<reference evidence="1 2" key="1">
    <citation type="journal article" date="2015" name="Proc. Natl. Acad. Sci. U.S.A.">
        <title>The resurrection genome of Boea hygrometrica: A blueprint for survival of dehydration.</title>
        <authorList>
            <person name="Xiao L."/>
            <person name="Yang G."/>
            <person name="Zhang L."/>
            <person name="Yang X."/>
            <person name="Zhao S."/>
            <person name="Ji Z."/>
            <person name="Zhou Q."/>
            <person name="Hu M."/>
            <person name="Wang Y."/>
            <person name="Chen M."/>
            <person name="Xu Y."/>
            <person name="Jin H."/>
            <person name="Xiao X."/>
            <person name="Hu G."/>
            <person name="Bao F."/>
            <person name="Hu Y."/>
            <person name="Wan P."/>
            <person name="Li L."/>
            <person name="Deng X."/>
            <person name="Kuang T."/>
            <person name="Xiang C."/>
            <person name="Zhu J.K."/>
            <person name="Oliver M.J."/>
            <person name="He Y."/>
        </authorList>
    </citation>
    <scope>NUCLEOTIDE SEQUENCE [LARGE SCALE GENOMIC DNA]</scope>
    <source>
        <strain evidence="2">cv. XS01</strain>
    </source>
</reference>
<name>A0A2Z7AIB9_9LAMI</name>
<protein>
    <submittedName>
        <fullName evidence="1">Uncharacterized protein</fullName>
    </submittedName>
</protein>
<keyword evidence="2" id="KW-1185">Reference proteome</keyword>
<proteinExistence type="predicted"/>
<dbReference type="EMBL" id="KV017188">
    <property type="protein sequence ID" value="KZV18839.1"/>
    <property type="molecule type" value="Genomic_DNA"/>
</dbReference>